<dbReference type="PROSITE" id="PS50041">
    <property type="entry name" value="C_TYPE_LECTIN_2"/>
    <property type="match status" value="1"/>
</dbReference>
<comment type="caution">
    <text evidence="7">The sequence shown here is derived from an EMBL/GenBank/DDBJ whole genome shotgun (WGS) entry which is preliminary data.</text>
</comment>
<dbReference type="InterPro" id="IPR052309">
    <property type="entry name" value="C-type_Lectin_Domain_Fam1"/>
</dbReference>
<dbReference type="GO" id="GO:0030246">
    <property type="term" value="F:carbohydrate binding"/>
    <property type="evidence" value="ECO:0007669"/>
    <property type="project" value="UniProtKB-KW"/>
</dbReference>
<proteinExistence type="predicted"/>
<dbReference type="Pfam" id="PF00059">
    <property type="entry name" value="Lectin_C"/>
    <property type="match status" value="1"/>
</dbReference>
<dbReference type="SMART" id="SM00034">
    <property type="entry name" value="CLECT"/>
    <property type="match status" value="1"/>
</dbReference>
<dbReference type="PANTHER" id="PTHR46490">
    <property type="entry name" value="C-TYPE LECTIN DOMAIN FAMILY 12 MEMBER A-RELATED"/>
    <property type="match status" value="1"/>
</dbReference>
<dbReference type="EMBL" id="JABFDY010000004">
    <property type="protein sequence ID" value="KAF7708297.1"/>
    <property type="molecule type" value="Genomic_DNA"/>
</dbReference>
<dbReference type="PROSITE" id="PS00615">
    <property type="entry name" value="C_TYPE_LECTIN_1"/>
    <property type="match status" value="1"/>
</dbReference>
<evidence type="ECO:0000256" key="3">
    <source>
        <dbReference type="ARBA" id="ARBA00023180"/>
    </source>
</evidence>
<dbReference type="InterPro" id="IPR018378">
    <property type="entry name" value="C-type_lectin_CS"/>
</dbReference>
<dbReference type="Proteomes" id="UP000606274">
    <property type="component" value="Unassembled WGS sequence"/>
</dbReference>
<keyword evidence="5" id="KW-0472">Membrane</keyword>
<keyword evidence="5" id="KW-1133">Transmembrane helix</keyword>
<dbReference type="Gene3D" id="3.10.100.10">
    <property type="entry name" value="Mannose-Binding Protein A, subunit A"/>
    <property type="match status" value="1"/>
</dbReference>
<sequence length="281" mass="32575">MDAEKVMNVEMKELTPTEVHDEKDAEKDGMKGTAAKNEEEEGEVEEKEDHVYSKLKNPAEEIYCLAENPVSTPKPNEDVYRRIHMYKWISALFTILSIVLLAVVFALAMKLSEVQSIQQCPETPEVKRSKDLNCTRQLCQSMYPQIQAAQHYGHLCPHCRRGWIMFEKTCYFKSKERLSWQQSSEECKKKGGHLAVIENEDVQKFLTEIGGLLYWIGLRYVEKQQWTWIDNTIPTKSYWANDQPNPDTQGGCAFLRGHTTEMSNWYSTPCEVVTQYICQKD</sequence>
<evidence type="ECO:0000313" key="8">
    <source>
        <dbReference type="Proteomes" id="UP000606274"/>
    </source>
</evidence>
<feature type="transmembrane region" description="Helical" evidence="5">
    <location>
        <begin position="88"/>
        <end position="109"/>
    </location>
</feature>
<feature type="domain" description="C-type lectin" evidence="6">
    <location>
        <begin position="166"/>
        <end position="279"/>
    </location>
</feature>
<evidence type="ECO:0000256" key="2">
    <source>
        <dbReference type="ARBA" id="ARBA00023157"/>
    </source>
</evidence>
<keyword evidence="5" id="KW-0812">Transmembrane</keyword>
<evidence type="ECO:0000259" key="6">
    <source>
        <dbReference type="PROSITE" id="PS50041"/>
    </source>
</evidence>
<dbReference type="AlphaFoldDB" id="A0A8T0BRU3"/>
<protein>
    <recommendedName>
        <fullName evidence="6">C-type lectin domain-containing protein</fullName>
    </recommendedName>
</protein>
<name>A0A8T0BRU3_SILME</name>
<evidence type="ECO:0000256" key="5">
    <source>
        <dbReference type="SAM" id="Phobius"/>
    </source>
</evidence>
<keyword evidence="1" id="KW-0430">Lectin</keyword>
<evidence type="ECO:0000313" key="7">
    <source>
        <dbReference type="EMBL" id="KAF7708297.1"/>
    </source>
</evidence>
<keyword evidence="8" id="KW-1185">Reference proteome</keyword>
<evidence type="ECO:0000256" key="1">
    <source>
        <dbReference type="ARBA" id="ARBA00022734"/>
    </source>
</evidence>
<feature type="compositionally biased region" description="Basic and acidic residues" evidence="4">
    <location>
        <begin position="1"/>
        <end position="30"/>
    </location>
</feature>
<accession>A0A8T0BRU3</accession>
<dbReference type="SUPFAM" id="SSF56436">
    <property type="entry name" value="C-type lectin-like"/>
    <property type="match status" value="1"/>
</dbReference>
<dbReference type="PANTHER" id="PTHR46490:SF6">
    <property type="entry name" value="ASIALOGLYCOPROTEIN RECEPTOR 1-LIKE-RELATED"/>
    <property type="match status" value="1"/>
</dbReference>
<evidence type="ECO:0000256" key="4">
    <source>
        <dbReference type="SAM" id="MobiDB-lite"/>
    </source>
</evidence>
<keyword evidence="2" id="KW-1015">Disulfide bond</keyword>
<gene>
    <name evidence="7" type="ORF">HF521_017354</name>
</gene>
<dbReference type="OrthoDB" id="10059571at2759"/>
<dbReference type="InterPro" id="IPR016186">
    <property type="entry name" value="C-type_lectin-like/link_sf"/>
</dbReference>
<reference evidence="7" key="1">
    <citation type="submission" date="2020-08" db="EMBL/GenBank/DDBJ databases">
        <title>Chromosome-level assembly of Southern catfish (Silurus meridionalis) provides insights into visual adaptation to the nocturnal and benthic lifestyles.</title>
        <authorList>
            <person name="Zhang Y."/>
            <person name="Wang D."/>
            <person name="Peng Z."/>
        </authorList>
    </citation>
    <scope>NUCLEOTIDE SEQUENCE</scope>
    <source>
        <strain evidence="7">SWU-2019-XX</strain>
        <tissue evidence="7">Muscle</tissue>
    </source>
</reference>
<keyword evidence="3" id="KW-0325">Glycoprotein</keyword>
<organism evidence="7 8">
    <name type="scientific">Silurus meridionalis</name>
    <name type="common">Southern catfish</name>
    <name type="synonym">Silurus soldatovi meridionalis</name>
    <dbReference type="NCBI Taxonomy" id="175797"/>
    <lineage>
        <taxon>Eukaryota</taxon>
        <taxon>Metazoa</taxon>
        <taxon>Chordata</taxon>
        <taxon>Craniata</taxon>
        <taxon>Vertebrata</taxon>
        <taxon>Euteleostomi</taxon>
        <taxon>Actinopterygii</taxon>
        <taxon>Neopterygii</taxon>
        <taxon>Teleostei</taxon>
        <taxon>Ostariophysi</taxon>
        <taxon>Siluriformes</taxon>
        <taxon>Siluridae</taxon>
        <taxon>Silurus</taxon>
    </lineage>
</organism>
<dbReference type="InterPro" id="IPR001304">
    <property type="entry name" value="C-type_lectin-like"/>
</dbReference>
<dbReference type="InterPro" id="IPR016187">
    <property type="entry name" value="CTDL_fold"/>
</dbReference>
<feature type="region of interest" description="Disordered" evidence="4">
    <location>
        <begin position="1"/>
        <end position="50"/>
    </location>
</feature>